<protein>
    <submittedName>
        <fullName evidence="1">Uncharacterized protein</fullName>
    </submittedName>
</protein>
<comment type="caution">
    <text evidence="1">The sequence shown here is derived from an EMBL/GenBank/DDBJ whole genome shotgun (WGS) entry which is preliminary data.</text>
</comment>
<organism evidence="1 3">
    <name type="scientific">Cloeon dipterum</name>
    <dbReference type="NCBI Taxonomy" id="197152"/>
    <lineage>
        <taxon>Eukaryota</taxon>
        <taxon>Metazoa</taxon>
        <taxon>Ecdysozoa</taxon>
        <taxon>Arthropoda</taxon>
        <taxon>Hexapoda</taxon>
        <taxon>Insecta</taxon>
        <taxon>Pterygota</taxon>
        <taxon>Palaeoptera</taxon>
        <taxon>Ephemeroptera</taxon>
        <taxon>Pisciforma</taxon>
        <taxon>Baetidae</taxon>
        <taxon>Cloeon</taxon>
    </lineage>
</organism>
<gene>
    <name evidence="2" type="ORF">CLODIP_2_CD02023</name>
    <name evidence="1" type="ORF">CLODIP_2_CD02026</name>
</gene>
<evidence type="ECO:0000313" key="3">
    <source>
        <dbReference type="Proteomes" id="UP000494165"/>
    </source>
</evidence>
<sequence length="108" mass="12066">MIVLLLDALADIAGFYPALDISLQFAPPEICSNAIGSLLHTKVATDKRVVTELENNFPHVVRSHWSLKRWAILDLEDLLNTFGKARLLRKDAFSTEICDDFLNEAIGV</sequence>
<evidence type="ECO:0000313" key="2">
    <source>
        <dbReference type="EMBL" id="CAB3385209.1"/>
    </source>
</evidence>
<dbReference type="AlphaFoldDB" id="A0A8S1DWX8"/>
<accession>A0A8S1DWX8</accession>
<dbReference type="EMBL" id="CADEPI010000399">
    <property type="protein sequence ID" value="CAB3385209.1"/>
    <property type="molecule type" value="Genomic_DNA"/>
</dbReference>
<dbReference type="EMBL" id="CADEPI010000399">
    <property type="protein sequence ID" value="CAB3385207.1"/>
    <property type="molecule type" value="Genomic_DNA"/>
</dbReference>
<keyword evidence="3" id="KW-1185">Reference proteome</keyword>
<name>A0A8S1DWX8_9INSE</name>
<dbReference type="Proteomes" id="UP000494165">
    <property type="component" value="Unassembled WGS sequence"/>
</dbReference>
<reference evidence="1 3" key="1">
    <citation type="submission" date="2020-04" db="EMBL/GenBank/DDBJ databases">
        <authorList>
            <person name="Alioto T."/>
            <person name="Alioto T."/>
            <person name="Gomez Garrido J."/>
        </authorList>
    </citation>
    <scope>NUCLEOTIDE SEQUENCE [LARGE SCALE GENOMIC DNA]</scope>
</reference>
<evidence type="ECO:0000313" key="1">
    <source>
        <dbReference type="EMBL" id="CAB3385207.1"/>
    </source>
</evidence>
<proteinExistence type="predicted"/>